<evidence type="ECO:0000256" key="1">
    <source>
        <dbReference type="SAM" id="Phobius"/>
    </source>
</evidence>
<sequence length="57" mass="6380">MNEVAVEAAKATPPTSVVAISWLSDWNLNHGVALATIGYILLQAGYLIWKWRREARK</sequence>
<reference evidence="3" key="1">
    <citation type="journal article" date="2019" name="Int. J. Syst. Evol. Microbiol.">
        <title>The Global Catalogue of Microorganisms (GCM) 10K type strain sequencing project: providing services to taxonomists for standard genome sequencing and annotation.</title>
        <authorList>
            <consortium name="The Broad Institute Genomics Platform"/>
            <consortium name="The Broad Institute Genome Sequencing Center for Infectious Disease"/>
            <person name="Wu L."/>
            <person name="Ma J."/>
        </authorList>
    </citation>
    <scope>NUCLEOTIDE SEQUENCE [LARGE SCALE GENOMIC DNA]</scope>
    <source>
        <strain evidence="3">JCM 14330</strain>
    </source>
</reference>
<comment type="caution">
    <text evidence="2">The sequence shown here is derived from an EMBL/GenBank/DDBJ whole genome shotgun (WGS) entry which is preliminary data.</text>
</comment>
<keyword evidence="1" id="KW-1133">Transmembrane helix</keyword>
<accession>A0ABP3LSC4</accession>
<evidence type="ECO:0008006" key="4">
    <source>
        <dbReference type="Google" id="ProtNLM"/>
    </source>
</evidence>
<dbReference type="Proteomes" id="UP001501706">
    <property type="component" value="Unassembled WGS sequence"/>
</dbReference>
<keyword evidence="1" id="KW-0812">Transmembrane</keyword>
<name>A0ABP3LSC4_9BURK</name>
<gene>
    <name evidence="2" type="ORF">GCM10009097_22220</name>
</gene>
<keyword evidence="3" id="KW-1185">Reference proteome</keyword>
<protein>
    <recommendedName>
        <fullName evidence="4">Phage holin T7 family, holin superfamily II</fullName>
    </recommendedName>
</protein>
<dbReference type="RefSeq" id="WP_338615561.1">
    <property type="nucleotide sequence ID" value="NZ_BAAAEN010000007.1"/>
</dbReference>
<evidence type="ECO:0000313" key="2">
    <source>
        <dbReference type="EMBL" id="GAA0504800.1"/>
    </source>
</evidence>
<organism evidence="2 3">
    <name type="scientific">Pigmentiphaga daeguensis</name>
    <dbReference type="NCBI Taxonomy" id="414049"/>
    <lineage>
        <taxon>Bacteria</taxon>
        <taxon>Pseudomonadati</taxon>
        <taxon>Pseudomonadota</taxon>
        <taxon>Betaproteobacteria</taxon>
        <taxon>Burkholderiales</taxon>
        <taxon>Alcaligenaceae</taxon>
        <taxon>Pigmentiphaga</taxon>
    </lineage>
</organism>
<feature type="transmembrane region" description="Helical" evidence="1">
    <location>
        <begin position="31"/>
        <end position="49"/>
    </location>
</feature>
<proteinExistence type="predicted"/>
<keyword evidence="1" id="KW-0472">Membrane</keyword>
<evidence type="ECO:0000313" key="3">
    <source>
        <dbReference type="Proteomes" id="UP001501706"/>
    </source>
</evidence>
<dbReference type="EMBL" id="BAAAEN010000007">
    <property type="protein sequence ID" value="GAA0504800.1"/>
    <property type="molecule type" value="Genomic_DNA"/>
</dbReference>